<comment type="subcellular location">
    <subcellularLocation>
        <location evidence="1">Mitochondrion inner membrane</location>
        <topology evidence="1">Single-pass membrane protein</topology>
    </subcellularLocation>
</comment>
<dbReference type="EMBL" id="GAKP01000137">
    <property type="protein sequence ID" value="JAC58815.1"/>
    <property type="molecule type" value="Transcribed_RNA"/>
</dbReference>
<organism evidence="10">
    <name type="scientific">Bactrocera dorsalis</name>
    <name type="common">Oriental fruit fly</name>
    <name type="synonym">Dacus dorsalis</name>
    <dbReference type="NCBI Taxonomy" id="27457"/>
    <lineage>
        <taxon>Eukaryota</taxon>
        <taxon>Metazoa</taxon>
        <taxon>Ecdysozoa</taxon>
        <taxon>Arthropoda</taxon>
        <taxon>Hexapoda</taxon>
        <taxon>Insecta</taxon>
        <taxon>Pterygota</taxon>
        <taxon>Neoptera</taxon>
        <taxon>Endopterygota</taxon>
        <taxon>Diptera</taxon>
        <taxon>Brachycera</taxon>
        <taxon>Muscomorpha</taxon>
        <taxon>Tephritoidea</taxon>
        <taxon>Tephritidae</taxon>
        <taxon>Bactrocera</taxon>
        <taxon>Bactrocera</taxon>
    </lineage>
</organism>
<sequence length="117" mass="13833">AALDCSTADFIYVNISWYVKMSLTQKLNVLFKRKSIKYGVPFLILMVGGSFGLEQFARLRYQFSRKQPVNPEDMEKYGVTMKKPEEVTLDKEYERIKSLNIDEWENKRGPRPWEETQ</sequence>
<evidence type="ECO:0000256" key="3">
    <source>
        <dbReference type="ARBA" id="ARBA00021814"/>
    </source>
</evidence>
<feature type="transmembrane region" description="Helical" evidence="9">
    <location>
        <begin position="38"/>
        <end position="57"/>
    </location>
</feature>
<dbReference type="PANTHER" id="PTHR17130:SF14">
    <property type="entry name" value="CYTOCHROME C OXIDASE ASSEMBLY PROTEIN COX16 HOMOLOG, MITOCHONDRIAL"/>
    <property type="match status" value="1"/>
</dbReference>
<keyword evidence="8 9" id="KW-0472">Membrane</keyword>
<evidence type="ECO:0000256" key="5">
    <source>
        <dbReference type="ARBA" id="ARBA00022792"/>
    </source>
</evidence>
<evidence type="ECO:0000256" key="9">
    <source>
        <dbReference type="SAM" id="Phobius"/>
    </source>
</evidence>
<evidence type="ECO:0000256" key="6">
    <source>
        <dbReference type="ARBA" id="ARBA00022989"/>
    </source>
</evidence>
<dbReference type="GO" id="GO:0005743">
    <property type="term" value="C:mitochondrial inner membrane"/>
    <property type="evidence" value="ECO:0007669"/>
    <property type="project" value="UniProtKB-SubCell"/>
</dbReference>
<evidence type="ECO:0000256" key="4">
    <source>
        <dbReference type="ARBA" id="ARBA00022692"/>
    </source>
</evidence>
<protein>
    <recommendedName>
        <fullName evidence="3">Cytochrome c oxidase assembly protein COX16 homolog, mitochondrial</fullName>
    </recommendedName>
</protein>
<evidence type="ECO:0000256" key="2">
    <source>
        <dbReference type="ARBA" id="ARBA00008370"/>
    </source>
</evidence>
<keyword evidence="4 9" id="KW-0812">Transmembrane</keyword>
<comment type="similarity">
    <text evidence="2">Belongs to the COX16 family.</text>
</comment>
<keyword evidence="7" id="KW-0496">Mitochondrion</keyword>
<evidence type="ECO:0000256" key="7">
    <source>
        <dbReference type="ARBA" id="ARBA00023128"/>
    </source>
</evidence>
<accession>A0A034WTF0</accession>
<reference evidence="10" key="1">
    <citation type="journal article" date="2014" name="BMC Genomics">
        <title>Characterizing the developmental transcriptome of the oriental fruit fly, Bactrocera dorsalis (Diptera: Tephritidae) through comparative genomic analysis with Drosophila melanogaster utilizing modENCODE datasets.</title>
        <authorList>
            <person name="Geib S.M."/>
            <person name="Calla B."/>
            <person name="Hall B."/>
            <person name="Hou S."/>
            <person name="Manoukis N.C."/>
        </authorList>
    </citation>
    <scope>NUCLEOTIDE SEQUENCE</scope>
    <source>
        <strain evidence="10">Punador</strain>
    </source>
</reference>
<feature type="non-terminal residue" evidence="10">
    <location>
        <position position="1"/>
    </location>
</feature>
<gene>
    <name evidence="10" type="primary">COX16</name>
</gene>
<dbReference type="InterPro" id="IPR020164">
    <property type="entry name" value="Cyt_c_Oxase_assmbl_COX16"/>
</dbReference>
<evidence type="ECO:0000256" key="1">
    <source>
        <dbReference type="ARBA" id="ARBA00004434"/>
    </source>
</evidence>
<name>A0A034WTF0_BACDO</name>
<dbReference type="OrthoDB" id="5516033at2759"/>
<dbReference type="GO" id="GO:0033617">
    <property type="term" value="P:mitochondrial respiratory chain complex IV assembly"/>
    <property type="evidence" value="ECO:0007669"/>
    <property type="project" value="TreeGrafter"/>
</dbReference>
<dbReference type="AlphaFoldDB" id="A0A034WTF0"/>
<evidence type="ECO:0000313" key="10">
    <source>
        <dbReference type="EMBL" id="JAC58816.1"/>
    </source>
</evidence>
<keyword evidence="5" id="KW-0999">Mitochondrion inner membrane</keyword>
<dbReference type="Pfam" id="PF14138">
    <property type="entry name" value="COX16"/>
    <property type="match status" value="1"/>
</dbReference>
<proteinExistence type="inferred from homology"/>
<dbReference type="EMBL" id="GAKP01000136">
    <property type="protein sequence ID" value="JAC58816.1"/>
    <property type="molecule type" value="Transcribed_RNA"/>
</dbReference>
<dbReference type="PANTHER" id="PTHR17130">
    <property type="entry name" value="MITOCHONDRIAL OUTER MEMBRANE PROTEIN 25"/>
    <property type="match status" value="1"/>
</dbReference>
<evidence type="ECO:0000256" key="8">
    <source>
        <dbReference type="ARBA" id="ARBA00023136"/>
    </source>
</evidence>
<keyword evidence="6 9" id="KW-1133">Transmembrane helix</keyword>